<organism evidence="1 2">
    <name type="scientific">Ahniella affigens</name>
    <dbReference type="NCBI Taxonomy" id="2021234"/>
    <lineage>
        <taxon>Bacteria</taxon>
        <taxon>Pseudomonadati</taxon>
        <taxon>Pseudomonadota</taxon>
        <taxon>Gammaproteobacteria</taxon>
        <taxon>Lysobacterales</taxon>
        <taxon>Rhodanobacteraceae</taxon>
        <taxon>Ahniella</taxon>
    </lineage>
</organism>
<name>A0A2P1PQJ3_9GAMM</name>
<dbReference type="AlphaFoldDB" id="A0A2P1PQJ3"/>
<keyword evidence="2" id="KW-1185">Reference proteome</keyword>
<sequence length="151" mass="16797">MFETFVCAVRTRNGCLAGLKRRHNKHLAPSCNATFSYANDCKLAGNLPMTDGRDMVPTLPLTLRMSYQFTTQVLIQTDLDPAILLDLQTGHYFEANASANQLVLGIQQAESKAQLLARLQAHFSAPDAQLIADLDAQLSDWLQRGWIQPRP</sequence>
<evidence type="ECO:0000313" key="1">
    <source>
        <dbReference type="EMBL" id="AVP97110.1"/>
    </source>
</evidence>
<dbReference type="EMBL" id="CP027860">
    <property type="protein sequence ID" value="AVP97110.1"/>
    <property type="molecule type" value="Genomic_DNA"/>
</dbReference>
<reference evidence="1 2" key="1">
    <citation type="submission" date="2018-03" db="EMBL/GenBank/DDBJ databases">
        <title>Ahniella affigens gen. nov., sp. nov., a gammaproteobacterium isolated from sandy soil near a stream.</title>
        <authorList>
            <person name="Ko Y."/>
            <person name="Kim J.-H."/>
        </authorList>
    </citation>
    <scope>NUCLEOTIDE SEQUENCE [LARGE SCALE GENOMIC DNA]</scope>
    <source>
        <strain evidence="1 2">D13</strain>
    </source>
</reference>
<dbReference type="Proteomes" id="UP000241074">
    <property type="component" value="Chromosome"/>
</dbReference>
<gene>
    <name evidence="1" type="ORF">C7S18_07855</name>
</gene>
<dbReference type="Pfam" id="PF05402">
    <property type="entry name" value="PqqD"/>
    <property type="match status" value="1"/>
</dbReference>
<evidence type="ECO:0000313" key="2">
    <source>
        <dbReference type="Proteomes" id="UP000241074"/>
    </source>
</evidence>
<accession>A0A2P1PQJ3</accession>
<dbReference type="KEGG" id="xba:C7S18_07855"/>
<reference evidence="1 2" key="2">
    <citation type="submission" date="2018-03" db="EMBL/GenBank/DDBJ databases">
        <authorList>
            <person name="Keele B.F."/>
        </authorList>
    </citation>
    <scope>NUCLEOTIDE SEQUENCE [LARGE SCALE GENOMIC DNA]</scope>
    <source>
        <strain evidence="1 2">D13</strain>
    </source>
</reference>
<evidence type="ECO:0008006" key="3">
    <source>
        <dbReference type="Google" id="ProtNLM"/>
    </source>
</evidence>
<dbReference type="InterPro" id="IPR008792">
    <property type="entry name" value="PQQD"/>
</dbReference>
<protein>
    <recommendedName>
        <fullName evidence="3">PqqD family protein</fullName>
    </recommendedName>
</protein>
<proteinExistence type="predicted"/>